<reference evidence="5 6" key="1">
    <citation type="journal article" date="2014" name="Genome Announc.">
        <title>Draft Genome Sequences of Two Vibrionaceae Species, Vibrio ponticus C121 and Photobacterium aphoticum C119, Isolated as Coral Reef Microbiota.</title>
        <authorList>
            <person name="Al-saari N."/>
            <person name="Meirelles P.M."/>
            <person name="Mino S."/>
            <person name="Suda W."/>
            <person name="Oshima K."/>
            <person name="Hattori M."/>
            <person name="Ohkuma M."/>
            <person name="Thompson F.L."/>
            <person name="Gomez-Gil B."/>
            <person name="Sawabe T."/>
            <person name="Sawabe T."/>
        </authorList>
    </citation>
    <scope>NUCLEOTIDE SEQUENCE [LARGE SCALE GENOMIC DNA]</scope>
    <source>
        <strain evidence="5 6">JCM 19237</strain>
    </source>
</reference>
<evidence type="ECO:0000256" key="2">
    <source>
        <dbReference type="ARBA" id="ARBA00040803"/>
    </source>
</evidence>
<comment type="function">
    <text evidence="1">This enzyme recycles the H(2) produced by nitrogenase to increase the production of ATP and to protect nitrogenase against inhibition or damage by O(2) under carbon- or phosphate-limited conditions.</text>
</comment>
<dbReference type="InterPro" id="IPR029014">
    <property type="entry name" value="NiFe-Hase_large"/>
</dbReference>
<dbReference type="Pfam" id="PF00374">
    <property type="entry name" value="NiFeSe_Hases"/>
    <property type="match status" value="1"/>
</dbReference>
<evidence type="ECO:0000256" key="1">
    <source>
        <dbReference type="ARBA" id="ARBA00037655"/>
    </source>
</evidence>
<dbReference type="PANTHER" id="PTHR42958:SF2">
    <property type="entry name" value="UPTAKE HYDROGENASE LARGE SUBUNIT"/>
    <property type="match status" value="1"/>
</dbReference>
<keyword evidence="5" id="KW-0560">Oxidoreductase</keyword>
<dbReference type="InterPro" id="IPR001501">
    <property type="entry name" value="Ni-dep_hyd_lsu"/>
</dbReference>
<evidence type="ECO:0000256" key="3">
    <source>
        <dbReference type="ARBA" id="ARBA00041237"/>
    </source>
</evidence>
<dbReference type="eggNOG" id="COG0374">
    <property type="taxonomic scope" value="Bacteria"/>
</dbReference>
<dbReference type="AlphaFoldDB" id="A0A090QSU5"/>
<dbReference type="PANTHER" id="PTHR42958">
    <property type="entry name" value="HYDROGENASE-2 LARGE CHAIN"/>
    <property type="match status" value="1"/>
</dbReference>
<name>A0A090QSU5_9GAMM</name>
<proteinExistence type="predicted"/>
<dbReference type="GO" id="GO:0016151">
    <property type="term" value="F:nickel cation binding"/>
    <property type="evidence" value="ECO:0007669"/>
    <property type="project" value="InterPro"/>
</dbReference>
<dbReference type="EMBL" id="BBMN01000010">
    <property type="protein sequence ID" value="GAL06270.1"/>
    <property type="molecule type" value="Genomic_DNA"/>
</dbReference>
<dbReference type="Gene3D" id="1.10.645.10">
    <property type="entry name" value="Cytochrome-c3 Hydrogenase, chain B"/>
    <property type="match status" value="1"/>
</dbReference>
<dbReference type="GO" id="GO:0016491">
    <property type="term" value="F:oxidoreductase activity"/>
    <property type="evidence" value="ECO:0007669"/>
    <property type="project" value="UniProtKB-KW"/>
</dbReference>
<dbReference type="STRING" id="754436.JCM19237_1915"/>
<comment type="caution">
    <text evidence="5">The sequence shown here is derived from an EMBL/GenBank/DDBJ whole genome shotgun (WGS) entry which is preliminary data.</text>
</comment>
<dbReference type="InterPro" id="IPR050867">
    <property type="entry name" value="NiFe/NiFeSe_hydrgnase_LSU"/>
</dbReference>
<evidence type="ECO:0000256" key="4">
    <source>
        <dbReference type="ARBA" id="ARBA00042683"/>
    </source>
</evidence>
<organism evidence="5 6">
    <name type="scientific">Photobacterium aphoticum</name>
    <dbReference type="NCBI Taxonomy" id="754436"/>
    <lineage>
        <taxon>Bacteria</taxon>
        <taxon>Pseudomonadati</taxon>
        <taxon>Pseudomonadota</taxon>
        <taxon>Gammaproteobacteria</taxon>
        <taxon>Vibrionales</taxon>
        <taxon>Vibrionaceae</taxon>
        <taxon>Photobacterium</taxon>
    </lineage>
</organism>
<dbReference type="SUPFAM" id="SSF56762">
    <property type="entry name" value="HydB/Nqo4-like"/>
    <property type="match status" value="1"/>
</dbReference>
<sequence length="119" mass="13586">MKKFVDTGKLGPFANAYWGNPSYSFTPEQNLIGLSHYFKALEIQRIVAEMMAIWGGKNPHPQSVVVGGITCVRDMINPARLQEWAQRRATVVDFIERAYQPISSWQRPLTDKSRPYWAG</sequence>
<dbReference type="Proteomes" id="UP000029227">
    <property type="component" value="Unassembled WGS sequence"/>
</dbReference>
<gene>
    <name evidence="5" type="ORF">JCM19237_1915</name>
</gene>
<evidence type="ECO:0000313" key="5">
    <source>
        <dbReference type="EMBL" id="GAL06270.1"/>
    </source>
</evidence>
<evidence type="ECO:0000313" key="6">
    <source>
        <dbReference type="Proteomes" id="UP000029227"/>
    </source>
</evidence>
<accession>A0A090QSU5</accession>
<protein>
    <recommendedName>
        <fullName evidence="2">Uptake hydrogenase large subunit</fullName>
    </recommendedName>
    <alternativeName>
        <fullName evidence="4">Hydrogenlyase</fullName>
    </alternativeName>
    <alternativeName>
        <fullName evidence="3">Membrane-bound hydrogenase large subunit</fullName>
    </alternativeName>
</protein>